<name>A0AAV4VQY6_9ARAC</name>
<reference evidence="2 3" key="1">
    <citation type="submission" date="2021-06" db="EMBL/GenBank/DDBJ databases">
        <title>Caerostris darwini draft genome.</title>
        <authorList>
            <person name="Kono N."/>
            <person name="Arakawa K."/>
        </authorList>
    </citation>
    <scope>NUCLEOTIDE SEQUENCE [LARGE SCALE GENOMIC DNA]</scope>
</reference>
<evidence type="ECO:0000313" key="3">
    <source>
        <dbReference type="Proteomes" id="UP001054837"/>
    </source>
</evidence>
<keyword evidence="3" id="KW-1185">Reference proteome</keyword>
<dbReference type="EMBL" id="BPLQ01013482">
    <property type="protein sequence ID" value="GIY72418.1"/>
    <property type="molecule type" value="Genomic_DNA"/>
</dbReference>
<proteinExistence type="predicted"/>
<dbReference type="AlphaFoldDB" id="A0AAV4VQY6"/>
<gene>
    <name evidence="2" type="ORF">CDAR_310891</name>
</gene>
<organism evidence="2 3">
    <name type="scientific">Caerostris darwini</name>
    <dbReference type="NCBI Taxonomy" id="1538125"/>
    <lineage>
        <taxon>Eukaryota</taxon>
        <taxon>Metazoa</taxon>
        <taxon>Ecdysozoa</taxon>
        <taxon>Arthropoda</taxon>
        <taxon>Chelicerata</taxon>
        <taxon>Arachnida</taxon>
        <taxon>Araneae</taxon>
        <taxon>Araneomorphae</taxon>
        <taxon>Entelegynae</taxon>
        <taxon>Araneoidea</taxon>
        <taxon>Araneidae</taxon>
        <taxon>Caerostris</taxon>
    </lineage>
</organism>
<accession>A0AAV4VQY6</accession>
<feature type="compositionally biased region" description="Polar residues" evidence="1">
    <location>
        <begin position="1"/>
        <end position="14"/>
    </location>
</feature>
<evidence type="ECO:0000313" key="2">
    <source>
        <dbReference type="EMBL" id="GIY72418.1"/>
    </source>
</evidence>
<comment type="caution">
    <text evidence="2">The sequence shown here is derived from an EMBL/GenBank/DDBJ whole genome shotgun (WGS) entry which is preliminary data.</text>
</comment>
<sequence length="100" mass="10838">MRKTRTACSSAGQFSSLPSPSPTTSPRPHLSPKIFSDDSLSTPFISGMQTSLSKDARSQISRHPKSQFLAFPGVLLKCIISLRTAARWGVEGGLFKPSHH</sequence>
<feature type="region of interest" description="Disordered" evidence="1">
    <location>
        <begin position="1"/>
        <end position="48"/>
    </location>
</feature>
<feature type="compositionally biased region" description="Polar residues" evidence="1">
    <location>
        <begin position="38"/>
        <end position="48"/>
    </location>
</feature>
<protein>
    <submittedName>
        <fullName evidence="2">Uncharacterized protein</fullName>
    </submittedName>
</protein>
<dbReference type="Proteomes" id="UP001054837">
    <property type="component" value="Unassembled WGS sequence"/>
</dbReference>
<evidence type="ECO:0000256" key="1">
    <source>
        <dbReference type="SAM" id="MobiDB-lite"/>
    </source>
</evidence>